<protein>
    <submittedName>
        <fullName evidence="4">Alkaline phosphatase D family protein</fullName>
    </submittedName>
</protein>
<evidence type="ECO:0000313" key="5">
    <source>
        <dbReference type="Proteomes" id="UP001596547"/>
    </source>
</evidence>
<dbReference type="EMBL" id="JBHTBF010000001">
    <property type="protein sequence ID" value="MFC7315972.1"/>
    <property type="molecule type" value="Genomic_DNA"/>
</dbReference>
<dbReference type="InterPro" id="IPR018946">
    <property type="entry name" value="PhoD-like_MPP"/>
</dbReference>
<accession>A0ABD6A776</accession>
<dbReference type="InterPro" id="IPR038607">
    <property type="entry name" value="PhoD-like_sf"/>
</dbReference>
<evidence type="ECO:0000259" key="3">
    <source>
        <dbReference type="Pfam" id="PF16655"/>
    </source>
</evidence>
<keyword evidence="5" id="KW-1185">Reference proteome</keyword>
<dbReference type="Gene3D" id="2.60.40.380">
    <property type="entry name" value="Purple acid phosphatase-like, N-terminal"/>
    <property type="match status" value="1"/>
</dbReference>
<feature type="domain" description="Phospholipase D N-terminal" evidence="3">
    <location>
        <begin position="65"/>
        <end position="157"/>
    </location>
</feature>
<dbReference type="InterPro" id="IPR006311">
    <property type="entry name" value="TAT_signal"/>
</dbReference>
<dbReference type="CDD" id="cd07389">
    <property type="entry name" value="MPP_PhoD"/>
    <property type="match status" value="1"/>
</dbReference>
<name>A0ABD6A776_9EURY</name>
<dbReference type="InterPro" id="IPR029052">
    <property type="entry name" value="Metallo-depent_PP-like"/>
</dbReference>
<dbReference type="GeneID" id="79314953"/>
<organism evidence="4 5">
    <name type="scientific">Halomarina halobia</name>
    <dbReference type="NCBI Taxonomy" id="3033386"/>
    <lineage>
        <taxon>Archaea</taxon>
        <taxon>Methanobacteriati</taxon>
        <taxon>Methanobacteriota</taxon>
        <taxon>Stenosarchaea group</taxon>
        <taxon>Halobacteria</taxon>
        <taxon>Halobacteriales</taxon>
        <taxon>Natronomonadaceae</taxon>
        <taxon>Halomarina</taxon>
    </lineage>
</organism>
<dbReference type="PANTHER" id="PTHR43606">
    <property type="entry name" value="PHOSPHATASE, PUTATIVE (AFU_ORTHOLOGUE AFUA_6G08710)-RELATED"/>
    <property type="match status" value="1"/>
</dbReference>
<feature type="region of interest" description="Disordered" evidence="1">
    <location>
        <begin position="348"/>
        <end position="373"/>
    </location>
</feature>
<dbReference type="InterPro" id="IPR032093">
    <property type="entry name" value="PhoD_N"/>
</dbReference>
<dbReference type="RefSeq" id="WP_276305375.1">
    <property type="nucleotide sequence ID" value="NZ_CP119992.1"/>
</dbReference>
<dbReference type="Gene3D" id="3.60.21.70">
    <property type="entry name" value="PhoD-like phosphatase"/>
    <property type="match status" value="1"/>
</dbReference>
<dbReference type="SUPFAM" id="SSF56300">
    <property type="entry name" value="Metallo-dependent phosphatases"/>
    <property type="match status" value="1"/>
</dbReference>
<sequence>MSDTDDTSVTSRRNVLKSIGAVGIAGVSATLLDADIVHGLRPEQLESSEVDWSADSSPKEVFPLSVVSGGPTDSGAILWTKLAEDAYVSSQPAYVQVARDGDFSDPVYEGRIQPGKIKPENNHVIKIDLDGELPPDQHLYYRFHYDGTTSQTGRCRTLPEPDASVDSVALAVVTCQSYQSGYYPAYNYIANEDVDYIVHLGDQIYEGGGESPFEGRSIELPSGNDEAWTLEDYRHLWNTYRGDEFFQRALERHSLIPTWDDHEIVNNPWWDYEEDVPVTEDHPKGDDGEFMTQLFIDAIQAWWEYNPARVMYDPSAEHLHERFHMWRSVRFGDLLELPVTDERLFRSPPPGGDAAGQRQIGVPPHAPERDDGDRTMLGFEQREWFLETLKETDATWKAWANERAVAEFVMSFEDDGQFWRNYDAWDGYEHERKEILGQLEHFDVDNFLTFTGDWHTSFVAYLLNDYEDVFQRTPIPSEEELVGIEFMTPGLSSNGWASDFWGAEDRTSVESESPRLTNETWQETVLEENAHFEFIDVKYNGYSVAEFTPTEFTWTTYAVDDTVNEPDAARGVLRKYRVPEGTVALEELRANDSPLPEESADI</sequence>
<proteinExistence type="predicted"/>
<dbReference type="PANTHER" id="PTHR43606:SF2">
    <property type="entry name" value="ALKALINE PHOSPHATASE FAMILY PROTEIN (AFU_ORTHOLOGUE AFUA_5G03860)"/>
    <property type="match status" value="1"/>
</dbReference>
<comment type="caution">
    <text evidence="4">The sequence shown here is derived from an EMBL/GenBank/DDBJ whole genome shotgun (WGS) entry which is preliminary data.</text>
</comment>
<dbReference type="Pfam" id="PF16655">
    <property type="entry name" value="PhoD_N"/>
    <property type="match status" value="1"/>
</dbReference>
<gene>
    <name evidence="4" type="ORF">ACFQPE_04075</name>
</gene>
<evidence type="ECO:0000259" key="2">
    <source>
        <dbReference type="Pfam" id="PF09423"/>
    </source>
</evidence>
<dbReference type="Proteomes" id="UP001596547">
    <property type="component" value="Unassembled WGS sequence"/>
</dbReference>
<dbReference type="PROSITE" id="PS51318">
    <property type="entry name" value="TAT"/>
    <property type="match status" value="1"/>
</dbReference>
<feature type="domain" description="PhoD-like phosphatase metallophosphatase" evidence="2">
    <location>
        <begin position="170"/>
        <end position="553"/>
    </location>
</feature>
<evidence type="ECO:0000256" key="1">
    <source>
        <dbReference type="SAM" id="MobiDB-lite"/>
    </source>
</evidence>
<dbReference type="InterPro" id="IPR052900">
    <property type="entry name" value="Phospholipid_Metab_Enz"/>
</dbReference>
<dbReference type="AlphaFoldDB" id="A0ABD6A776"/>
<reference evidence="4 5" key="1">
    <citation type="journal article" date="2019" name="Int. J. Syst. Evol. Microbiol.">
        <title>The Global Catalogue of Microorganisms (GCM) 10K type strain sequencing project: providing services to taxonomists for standard genome sequencing and annotation.</title>
        <authorList>
            <consortium name="The Broad Institute Genomics Platform"/>
            <consortium name="The Broad Institute Genome Sequencing Center for Infectious Disease"/>
            <person name="Wu L."/>
            <person name="Ma J."/>
        </authorList>
    </citation>
    <scope>NUCLEOTIDE SEQUENCE [LARGE SCALE GENOMIC DNA]</scope>
    <source>
        <strain evidence="4 5">PSR21</strain>
    </source>
</reference>
<evidence type="ECO:0000313" key="4">
    <source>
        <dbReference type="EMBL" id="MFC7315972.1"/>
    </source>
</evidence>
<dbReference type="Pfam" id="PF09423">
    <property type="entry name" value="PhoD"/>
    <property type="match status" value="1"/>
</dbReference>